<dbReference type="SMART" id="SM00347">
    <property type="entry name" value="HTH_MARR"/>
    <property type="match status" value="1"/>
</dbReference>
<evidence type="ECO:0000256" key="1">
    <source>
        <dbReference type="ARBA" id="ARBA00023015"/>
    </source>
</evidence>
<protein>
    <submittedName>
        <fullName evidence="5">MarR family transcriptional regulator</fullName>
    </submittedName>
</protein>
<sequence length="174" mass="19130">MFKRLDLGFMVGPDQHSYEGCVRAYTGLADAADAVTRHLQEALAQGPGLSIVEFDALLTIGNDLAGRIGLSEVSRNVRLSQSALSRLVDRLVRRGLLRRVAFGSDRRSVGIEITAMGRALLNEAVPVHAECIRASLLDRLTVEERTALKSILLKIAPKSQEQDRWIPIPETTQD</sequence>
<dbReference type="InterPro" id="IPR036388">
    <property type="entry name" value="WH-like_DNA-bd_sf"/>
</dbReference>
<evidence type="ECO:0000256" key="3">
    <source>
        <dbReference type="ARBA" id="ARBA00023163"/>
    </source>
</evidence>
<reference evidence="5 6" key="1">
    <citation type="submission" date="2018-10" db="EMBL/GenBank/DDBJ databases">
        <title>Notoacmeibacter sp. M2BS9Y-3-1, whole genome shotgun sequence.</title>
        <authorList>
            <person name="Tuo L."/>
        </authorList>
    </citation>
    <scope>NUCLEOTIDE SEQUENCE [LARGE SCALE GENOMIC DNA]</scope>
    <source>
        <strain evidence="5 6">M2BS9Y-3-1</strain>
    </source>
</reference>
<dbReference type="PRINTS" id="PR00598">
    <property type="entry name" value="HTHMARR"/>
</dbReference>
<dbReference type="PANTHER" id="PTHR33164">
    <property type="entry name" value="TRANSCRIPTIONAL REGULATOR, MARR FAMILY"/>
    <property type="match status" value="1"/>
</dbReference>
<feature type="domain" description="HTH marR-type" evidence="4">
    <location>
        <begin position="1"/>
        <end position="157"/>
    </location>
</feature>
<dbReference type="PANTHER" id="PTHR33164:SF99">
    <property type="entry name" value="MARR FAMILY REGULATORY PROTEIN"/>
    <property type="match status" value="1"/>
</dbReference>
<keyword evidence="6" id="KW-1185">Reference proteome</keyword>
<dbReference type="InterPro" id="IPR023187">
    <property type="entry name" value="Tscrpt_reg_MarR-type_CS"/>
</dbReference>
<evidence type="ECO:0000256" key="2">
    <source>
        <dbReference type="ARBA" id="ARBA00023125"/>
    </source>
</evidence>
<dbReference type="Gene3D" id="1.10.10.10">
    <property type="entry name" value="Winged helix-like DNA-binding domain superfamily/Winged helix DNA-binding domain"/>
    <property type="match status" value="1"/>
</dbReference>
<dbReference type="InterPro" id="IPR039422">
    <property type="entry name" value="MarR/SlyA-like"/>
</dbReference>
<dbReference type="EMBL" id="RCWN01000002">
    <property type="protein sequence ID" value="RLQ85274.1"/>
    <property type="molecule type" value="Genomic_DNA"/>
</dbReference>
<dbReference type="GO" id="GO:0003700">
    <property type="term" value="F:DNA-binding transcription factor activity"/>
    <property type="evidence" value="ECO:0007669"/>
    <property type="project" value="InterPro"/>
</dbReference>
<keyword evidence="2" id="KW-0238">DNA-binding</keyword>
<evidence type="ECO:0000313" key="6">
    <source>
        <dbReference type="Proteomes" id="UP000281094"/>
    </source>
</evidence>
<comment type="caution">
    <text evidence="5">The sequence shown here is derived from an EMBL/GenBank/DDBJ whole genome shotgun (WGS) entry which is preliminary data.</text>
</comment>
<gene>
    <name evidence="5" type="ORF">D8780_15070</name>
</gene>
<dbReference type="SUPFAM" id="SSF46785">
    <property type="entry name" value="Winged helix' DNA-binding domain"/>
    <property type="match status" value="1"/>
</dbReference>
<keyword evidence="1" id="KW-0805">Transcription regulation</keyword>
<dbReference type="Proteomes" id="UP000281094">
    <property type="component" value="Unassembled WGS sequence"/>
</dbReference>
<dbReference type="GO" id="GO:0003677">
    <property type="term" value="F:DNA binding"/>
    <property type="evidence" value="ECO:0007669"/>
    <property type="project" value="UniProtKB-KW"/>
</dbReference>
<organism evidence="5 6">
    <name type="scientific">Notoacmeibacter ruber</name>
    <dbReference type="NCBI Taxonomy" id="2670375"/>
    <lineage>
        <taxon>Bacteria</taxon>
        <taxon>Pseudomonadati</taxon>
        <taxon>Pseudomonadota</taxon>
        <taxon>Alphaproteobacteria</taxon>
        <taxon>Hyphomicrobiales</taxon>
        <taxon>Notoacmeibacteraceae</taxon>
        <taxon>Notoacmeibacter</taxon>
    </lineage>
</organism>
<name>A0A3L7J433_9HYPH</name>
<proteinExistence type="predicted"/>
<dbReference type="Pfam" id="PF12802">
    <property type="entry name" value="MarR_2"/>
    <property type="match status" value="1"/>
</dbReference>
<dbReference type="AlphaFoldDB" id="A0A3L7J433"/>
<keyword evidence="3" id="KW-0804">Transcription</keyword>
<dbReference type="GO" id="GO:0006950">
    <property type="term" value="P:response to stress"/>
    <property type="evidence" value="ECO:0007669"/>
    <property type="project" value="TreeGrafter"/>
</dbReference>
<accession>A0A3L7J433</accession>
<dbReference type="InterPro" id="IPR036390">
    <property type="entry name" value="WH_DNA-bd_sf"/>
</dbReference>
<dbReference type="InterPro" id="IPR000835">
    <property type="entry name" value="HTH_MarR-typ"/>
</dbReference>
<evidence type="ECO:0000313" key="5">
    <source>
        <dbReference type="EMBL" id="RLQ85274.1"/>
    </source>
</evidence>
<dbReference type="PROSITE" id="PS50995">
    <property type="entry name" value="HTH_MARR_2"/>
    <property type="match status" value="1"/>
</dbReference>
<evidence type="ECO:0000259" key="4">
    <source>
        <dbReference type="PROSITE" id="PS50995"/>
    </source>
</evidence>
<dbReference type="PROSITE" id="PS01117">
    <property type="entry name" value="HTH_MARR_1"/>
    <property type="match status" value="1"/>
</dbReference>